<organism evidence="6 7">
    <name type="scientific">Treponema succinifaciens (strain ATCC 33096 / DSM 2489 / 6091)</name>
    <dbReference type="NCBI Taxonomy" id="869209"/>
    <lineage>
        <taxon>Bacteria</taxon>
        <taxon>Pseudomonadati</taxon>
        <taxon>Spirochaetota</taxon>
        <taxon>Spirochaetia</taxon>
        <taxon>Spirochaetales</taxon>
        <taxon>Treponemataceae</taxon>
        <taxon>Treponema</taxon>
    </lineage>
</organism>
<feature type="active site" description="Proton donor" evidence="4">
    <location>
        <position position="167"/>
    </location>
</feature>
<keyword evidence="3 4" id="KW-0326">Glycosidase</keyword>
<dbReference type="InterPro" id="IPR022790">
    <property type="entry name" value="GH26_dom"/>
</dbReference>
<dbReference type="GO" id="GO:0006080">
    <property type="term" value="P:substituted mannan metabolic process"/>
    <property type="evidence" value="ECO:0007669"/>
    <property type="project" value="InterPro"/>
</dbReference>
<dbReference type="EC" id="3.2.1.78" evidence="6"/>
<name>F2NVJ4_TRES6</name>
<dbReference type="PRINTS" id="PR00739">
    <property type="entry name" value="GLHYDRLASE26"/>
</dbReference>
<keyword evidence="7" id="KW-1185">Reference proteome</keyword>
<dbReference type="GO" id="GO:0016985">
    <property type="term" value="F:mannan endo-1,4-beta-mannosidase activity"/>
    <property type="evidence" value="ECO:0007669"/>
    <property type="project" value="UniProtKB-EC"/>
</dbReference>
<dbReference type="Pfam" id="PF02156">
    <property type="entry name" value="Glyco_hydro_26"/>
    <property type="match status" value="1"/>
</dbReference>
<evidence type="ECO:0000256" key="2">
    <source>
        <dbReference type="ARBA" id="ARBA00022801"/>
    </source>
</evidence>
<dbReference type="PANTHER" id="PTHR40079:SF4">
    <property type="entry name" value="GH26 DOMAIN-CONTAINING PROTEIN-RELATED"/>
    <property type="match status" value="1"/>
</dbReference>
<dbReference type="KEGG" id="tsu:Tresu_1057"/>
<evidence type="ECO:0000256" key="1">
    <source>
        <dbReference type="ARBA" id="ARBA00007754"/>
    </source>
</evidence>
<dbReference type="SUPFAM" id="SSF51445">
    <property type="entry name" value="(Trans)glycosidases"/>
    <property type="match status" value="1"/>
</dbReference>
<dbReference type="InterPro" id="IPR000805">
    <property type="entry name" value="Glyco_hydro_26"/>
</dbReference>
<dbReference type="EMBL" id="CP002631">
    <property type="protein sequence ID" value="AEB13973.1"/>
    <property type="molecule type" value="Genomic_DNA"/>
</dbReference>
<dbReference type="InterPro" id="IPR017853">
    <property type="entry name" value="GH"/>
</dbReference>
<dbReference type="eggNOG" id="COG4124">
    <property type="taxonomic scope" value="Bacteria"/>
</dbReference>
<dbReference type="HOGENOM" id="CLU_016930_2_0_12"/>
<evidence type="ECO:0000313" key="7">
    <source>
        <dbReference type="Proteomes" id="UP000006852"/>
    </source>
</evidence>
<comment type="similarity">
    <text evidence="1 4">Belongs to the glycosyl hydrolase 26 family.</text>
</comment>
<feature type="domain" description="GH26" evidence="5">
    <location>
        <begin position="11"/>
        <end position="310"/>
    </location>
</feature>
<evidence type="ECO:0000256" key="3">
    <source>
        <dbReference type="ARBA" id="ARBA00023295"/>
    </source>
</evidence>
<sequence>MVQTANKNAIPVAKKLLECLYEISGKKIITGQHTQTVPMEEINFIKSITGKEPKLRGFELLSYSPNINYAESDSECLIEVEENKNTVEQALKWASESSDILTFTFHWFSPLGGKGKSFYSKNTDFDAERILVKGTEERKKFFSDMDSIAEILKKFSNVPILWRPFHESYGDWFWWGAKGPVVAGKLYELMFDYYTNVHKLNNLLWVWNSDVKEAYPGDDKVDVVSIDVYRPEYEPTDYSAEYFKLCEGSSKNKVCALAEVGYIPDVSILEKTHIPWAYYMTWSKEFCIGEKYNTKESLLKMYESPYAVTL</sequence>
<keyword evidence="2 4" id="KW-0378">Hydrolase</keyword>
<dbReference type="PANTHER" id="PTHR40079">
    <property type="entry name" value="MANNAN ENDO-1,4-BETA-MANNOSIDASE E-RELATED"/>
    <property type="match status" value="1"/>
</dbReference>
<evidence type="ECO:0000256" key="4">
    <source>
        <dbReference type="PROSITE-ProRule" id="PRU01100"/>
    </source>
</evidence>
<dbReference type="STRING" id="869209.Tresu_1057"/>
<reference evidence="6 7" key="1">
    <citation type="journal article" date="2011" name="Stand. Genomic Sci.">
        <title>Complete genome sequence of Treponema succinifaciens type strain (6091).</title>
        <authorList>
            <person name="Han C."/>
            <person name="Gronow S."/>
            <person name="Teshima H."/>
            <person name="Lapidus A."/>
            <person name="Nolan M."/>
            <person name="Lucas S."/>
            <person name="Hammon N."/>
            <person name="Deshpande S."/>
            <person name="Cheng J.F."/>
            <person name="Zeytun A."/>
            <person name="Tapia R."/>
            <person name="Goodwin L."/>
            <person name="Pitluck S."/>
            <person name="Liolios K."/>
            <person name="Pagani I."/>
            <person name="Ivanova N."/>
            <person name="Mavromatis K."/>
            <person name="Mikhailova N."/>
            <person name="Huntemann M."/>
            <person name="Pati A."/>
            <person name="Chen A."/>
            <person name="Palaniappan K."/>
            <person name="Land M."/>
            <person name="Hauser L."/>
            <person name="Brambilla E.M."/>
            <person name="Rohde M."/>
            <person name="Goker M."/>
            <person name="Woyke T."/>
            <person name="Bristow J."/>
            <person name="Eisen J.A."/>
            <person name="Markowitz V."/>
            <person name="Hugenholtz P."/>
            <person name="Kyrpides N.C."/>
            <person name="Klenk H.P."/>
            <person name="Detter J.C."/>
        </authorList>
    </citation>
    <scope>NUCLEOTIDE SEQUENCE [LARGE SCALE GENOMIC DNA]</scope>
    <source>
        <strain evidence="7">ATCC 33096 / DSM 2489 / 6091</strain>
    </source>
</reference>
<dbReference type="OrthoDB" id="9802773at2"/>
<protein>
    <submittedName>
        <fullName evidence="6">Mannan endo-1,4-beta-mannosidase</fullName>
        <ecNumber evidence="6">3.2.1.78</ecNumber>
    </submittedName>
</protein>
<evidence type="ECO:0000259" key="5">
    <source>
        <dbReference type="PROSITE" id="PS51764"/>
    </source>
</evidence>
<feature type="active site" description="Nucleophile" evidence="4">
    <location>
        <position position="259"/>
    </location>
</feature>
<dbReference type="PROSITE" id="PS51764">
    <property type="entry name" value="GH26"/>
    <property type="match status" value="1"/>
</dbReference>
<proteinExistence type="inferred from homology"/>
<gene>
    <name evidence="6" type="ordered locus">Tresu_1057</name>
</gene>
<accession>F2NVJ4</accession>
<reference evidence="7" key="2">
    <citation type="submission" date="2011-04" db="EMBL/GenBank/DDBJ databases">
        <title>The complete genome of chromosome of Treponema succinifaciens DSM 2489.</title>
        <authorList>
            <person name="Lucas S."/>
            <person name="Copeland A."/>
            <person name="Lapidus A."/>
            <person name="Bruce D."/>
            <person name="Goodwin L."/>
            <person name="Pitluck S."/>
            <person name="Peters L."/>
            <person name="Kyrpides N."/>
            <person name="Mavromatis K."/>
            <person name="Ivanova N."/>
            <person name="Ovchinnikova G."/>
            <person name="Teshima H."/>
            <person name="Detter J.C."/>
            <person name="Tapia R."/>
            <person name="Han C."/>
            <person name="Land M."/>
            <person name="Hauser L."/>
            <person name="Markowitz V."/>
            <person name="Cheng J.-F."/>
            <person name="Hugenholtz P."/>
            <person name="Woyke T."/>
            <person name="Wu D."/>
            <person name="Gronow S."/>
            <person name="Wellnitz S."/>
            <person name="Brambilla E."/>
            <person name="Klenk H.-P."/>
            <person name="Eisen J.A."/>
        </authorList>
    </citation>
    <scope>NUCLEOTIDE SEQUENCE [LARGE SCALE GENOMIC DNA]</scope>
    <source>
        <strain evidence="7">ATCC 33096 / DSM 2489 / 6091</strain>
    </source>
</reference>
<dbReference type="Gene3D" id="3.20.20.80">
    <property type="entry name" value="Glycosidases"/>
    <property type="match status" value="1"/>
</dbReference>
<dbReference type="AlphaFoldDB" id="F2NVJ4"/>
<evidence type="ECO:0000313" key="6">
    <source>
        <dbReference type="EMBL" id="AEB13973.1"/>
    </source>
</evidence>
<dbReference type="Proteomes" id="UP000006852">
    <property type="component" value="Chromosome"/>
</dbReference>